<keyword evidence="1" id="KW-1133">Transmembrane helix</keyword>
<dbReference type="EMBL" id="VDFW01000003">
    <property type="protein sequence ID" value="TNC28761.1"/>
    <property type="molecule type" value="Genomic_DNA"/>
</dbReference>
<name>A0A5C4M7F3_9PSEU</name>
<feature type="transmembrane region" description="Helical" evidence="1">
    <location>
        <begin position="21"/>
        <end position="41"/>
    </location>
</feature>
<feature type="transmembrane region" description="Helical" evidence="1">
    <location>
        <begin position="53"/>
        <end position="73"/>
    </location>
</feature>
<evidence type="ECO:0000313" key="3">
    <source>
        <dbReference type="Proteomes" id="UP000305546"/>
    </source>
</evidence>
<keyword evidence="1" id="KW-0812">Transmembrane</keyword>
<sequence>MSRCAVAEYDETTEQRPRRRGVDVFSLLIGIATLFASAYTLTDGTAWFPSLDLRWLLAGGAILFGVLMLGASLRGGRRD</sequence>
<protein>
    <submittedName>
        <fullName evidence="2">Uncharacterized protein</fullName>
    </submittedName>
</protein>
<comment type="caution">
    <text evidence="2">The sequence shown here is derived from an EMBL/GenBank/DDBJ whole genome shotgun (WGS) entry which is preliminary data.</text>
</comment>
<dbReference type="AlphaFoldDB" id="A0A5C4M7F3"/>
<accession>A0A5C4M7F3</accession>
<keyword evidence="3" id="KW-1185">Reference proteome</keyword>
<dbReference type="OrthoDB" id="3637587at2"/>
<proteinExistence type="predicted"/>
<evidence type="ECO:0000313" key="2">
    <source>
        <dbReference type="EMBL" id="TNC28761.1"/>
    </source>
</evidence>
<reference evidence="2 3" key="1">
    <citation type="submission" date="2019-06" db="EMBL/GenBank/DDBJ databases">
        <title>Amycolatopsis alkalitolerans sp. nov., isolated from Gastrodia elata Blume.</title>
        <authorList>
            <person name="Narsing Rao M.P."/>
            <person name="Li W.J."/>
        </authorList>
    </citation>
    <scope>NUCLEOTIDE SEQUENCE [LARGE SCALE GENOMIC DNA]</scope>
    <source>
        <strain evidence="2 3">SYSUP0005</strain>
    </source>
</reference>
<organism evidence="2 3">
    <name type="scientific">Amycolatopsis alkalitolerans</name>
    <dbReference type="NCBI Taxonomy" id="2547244"/>
    <lineage>
        <taxon>Bacteria</taxon>
        <taxon>Bacillati</taxon>
        <taxon>Actinomycetota</taxon>
        <taxon>Actinomycetes</taxon>
        <taxon>Pseudonocardiales</taxon>
        <taxon>Pseudonocardiaceae</taxon>
        <taxon>Amycolatopsis</taxon>
    </lineage>
</organism>
<keyword evidence="1" id="KW-0472">Membrane</keyword>
<dbReference type="Proteomes" id="UP000305546">
    <property type="component" value="Unassembled WGS sequence"/>
</dbReference>
<evidence type="ECO:0000256" key="1">
    <source>
        <dbReference type="SAM" id="Phobius"/>
    </source>
</evidence>
<gene>
    <name evidence="2" type="ORF">FG385_05820</name>
</gene>